<dbReference type="InterPro" id="IPR036866">
    <property type="entry name" value="RibonucZ/Hydroxyglut_hydro"/>
</dbReference>
<dbReference type="PANTHER" id="PTHR23131:SF0">
    <property type="entry name" value="ENDORIBONUCLEASE LACTB2"/>
    <property type="match status" value="1"/>
</dbReference>
<organism evidence="2 3">
    <name type="scientific">Desulfotignum phosphitoxidans DSM 13687</name>
    <dbReference type="NCBI Taxonomy" id="1286635"/>
    <lineage>
        <taxon>Bacteria</taxon>
        <taxon>Pseudomonadati</taxon>
        <taxon>Thermodesulfobacteriota</taxon>
        <taxon>Desulfobacteria</taxon>
        <taxon>Desulfobacterales</taxon>
        <taxon>Desulfobacteraceae</taxon>
        <taxon>Desulfotignum</taxon>
    </lineage>
</organism>
<comment type="caution">
    <text evidence="2">The sequence shown here is derived from an EMBL/GenBank/DDBJ whole genome shotgun (WGS) entry which is preliminary data.</text>
</comment>
<sequence>MLYGRSYAHPNKSWLCRTLVHWESQSNTALNSPTGQNLVHHQARGYTIQHDETKMRFCKTYEFEFRIQGIKLGWSLAGPPFMTVYCFIFDDIMIDTGLSHMEKEVAGIAQEKKIDRIYLTHHHEDHSGNAAHINQSIGADVYGHSLTAEKLKNPYSILPYQKYVWGRTTPVRVKRFPQTIETPSGKMIPVHTPGHAKDHTVFFLPEKGVLFSGDLYLADHIKFFRSDENMGIQIESLKKLTHLDFNTLLCGHNPRQKNGRKHIQSKLEFMENLYGNIVYLWKKGLPEKQIFNDLKLKEAWFTKYFCFGNVSMMNGVRSAIRHYESQN</sequence>
<accession>S0G1B6</accession>
<protein>
    <submittedName>
        <fullName evidence="2">Beta-lactamase domain-containing protein</fullName>
    </submittedName>
</protein>
<feature type="domain" description="Metallo-beta-lactamase" evidence="1">
    <location>
        <begin position="83"/>
        <end position="252"/>
    </location>
</feature>
<dbReference type="SUPFAM" id="SSF56281">
    <property type="entry name" value="Metallo-hydrolase/oxidoreductase"/>
    <property type="match status" value="1"/>
</dbReference>
<reference evidence="2 3" key="1">
    <citation type="journal article" date="2013" name="Genome Announc.">
        <title>Draft Genome Sequence of Desulfotignum phosphitoxidans DSM 13687 Strain FiPS-3.</title>
        <authorList>
            <person name="Poehlein A."/>
            <person name="Daniel R."/>
            <person name="Simeonova D.D."/>
        </authorList>
    </citation>
    <scope>NUCLEOTIDE SEQUENCE [LARGE SCALE GENOMIC DNA]</scope>
    <source>
        <strain evidence="2 3">DSM 13687</strain>
    </source>
</reference>
<dbReference type="InterPro" id="IPR050662">
    <property type="entry name" value="Sec-metab_biosynth-thioest"/>
</dbReference>
<dbReference type="Gene3D" id="3.60.15.10">
    <property type="entry name" value="Ribonuclease Z/Hydroxyacylglutathione hydrolase-like"/>
    <property type="match status" value="1"/>
</dbReference>
<dbReference type="PATRIC" id="fig|1286635.3.peg.4619"/>
<name>S0G1B6_9BACT</name>
<dbReference type="EMBL" id="APJX01000015">
    <property type="protein sequence ID" value="EMS77506.1"/>
    <property type="molecule type" value="Genomic_DNA"/>
</dbReference>
<evidence type="ECO:0000313" key="2">
    <source>
        <dbReference type="EMBL" id="EMS77506.1"/>
    </source>
</evidence>
<dbReference type="AlphaFoldDB" id="S0G1B6"/>
<evidence type="ECO:0000313" key="3">
    <source>
        <dbReference type="Proteomes" id="UP000014216"/>
    </source>
</evidence>
<keyword evidence="3" id="KW-1185">Reference proteome</keyword>
<evidence type="ECO:0000259" key="1">
    <source>
        <dbReference type="SMART" id="SM00849"/>
    </source>
</evidence>
<dbReference type="SMART" id="SM00849">
    <property type="entry name" value="Lactamase_B"/>
    <property type="match status" value="1"/>
</dbReference>
<proteinExistence type="predicted"/>
<gene>
    <name evidence="2" type="ORF">Dpo_15c00820</name>
</gene>
<dbReference type="Proteomes" id="UP000014216">
    <property type="component" value="Unassembled WGS sequence"/>
</dbReference>
<dbReference type="InterPro" id="IPR001279">
    <property type="entry name" value="Metallo-B-lactamas"/>
</dbReference>
<dbReference type="Pfam" id="PF00753">
    <property type="entry name" value="Lactamase_B"/>
    <property type="match status" value="1"/>
</dbReference>
<dbReference type="PANTHER" id="PTHR23131">
    <property type="entry name" value="ENDORIBONUCLEASE LACTB2"/>
    <property type="match status" value="1"/>
</dbReference>